<protein>
    <submittedName>
        <fullName evidence="1">Uncharacterized protein</fullName>
    </submittedName>
</protein>
<proteinExistence type="predicted"/>
<keyword evidence="2" id="KW-1185">Reference proteome</keyword>
<dbReference type="AlphaFoldDB" id="A0A1I4F7L5"/>
<organism evidence="1 2">
    <name type="scientific">Rhodanobacter glycinis</name>
    <dbReference type="NCBI Taxonomy" id="582702"/>
    <lineage>
        <taxon>Bacteria</taxon>
        <taxon>Pseudomonadati</taxon>
        <taxon>Pseudomonadota</taxon>
        <taxon>Gammaproteobacteria</taxon>
        <taxon>Lysobacterales</taxon>
        <taxon>Rhodanobacteraceae</taxon>
        <taxon>Rhodanobacter</taxon>
    </lineage>
</organism>
<reference evidence="2" key="1">
    <citation type="submission" date="2016-10" db="EMBL/GenBank/DDBJ databases">
        <authorList>
            <person name="Varghese N."/>
            <person name="Submissions S."/>
        </authorList>
    </citation>
    <scope>NUCLEOTIDE SEQUENCE [LARGE SCALE GENOMIC DNA]</scope>
    <source>
        <strain evidence="2">MO64</strain>
    </source>
</reference>
<name>A0A1I4F7L5_9GAMM</name>
<gene>
    <name evidence="1" type="ORF">SAMN05192579_1163</name>
</gene>
<accession>A0A1I4F7L5</accession>
<dbReference type="Proteomes" id="UP000198725">
    <property type="component" value="Unassembled WGS sequence"/>
</dbReference>
<evidence type="ECO:0000313" key="2">
    <source>
        <dbReference type="Proteomes" id="UP000198725"/>
    </source>
</evidence>
<evidence type="ECO:0000313" key="1">
    <source>
        <dbReference type="EMBL" id="SFL13509.1"/>
    </source>
</evidence>
<sequence>MTTVVKLAMRAIQHLDWKLDSANENLGLVTFQTGISFGSWSGISGSLNIEEIEDGHFKVSGTGKQNLRGGQLIALNIAGEAQGKAHKAIEVMKQLISVIPDNEARYASEERAKHERHLQARDLCYELKQKPIDLRSYMLLAEQAGGYIEARGLFTENYVYIKNGKLTKLGKLEQLRPWFIENILPVIENGV</sequence>
<dbReference type="EMBL" id="FOSR01000016">
    <property type="protein sequence ID" value="SFL13509.1"/>
    <property type="molecule type" value="Genomic_DNA"/>
</dbReference>